<dbReference type="AlphaFoldDB" id="A0A4Y6Q1L6"/>
<reference evidence="1 2" key="1">
    <citation type="submission" date="2019-06" db="EMBL/GenBank/DDBJ databases">
        <title>Persicimonas caeni gen. nov., sp. nov., a predatory bacterium isolated from solar saltern.</title>
        <authorList>
            <person name="Wang S."/>
        </authorList>
    </citation>
    <scope>NUCLEOTIDE SEQUENCE [LARGE SCALE GENOMIC DNA]</scope>
    <source>
        <strain evidence="1 2">YN101</strain>
    </source>
</reference>
<evidence type="ECO:0000313" key="1">
    <source>
        <dbReference type="EMBL" id="QDG54466.1"/>
    </source>
</evidence>
<evidence type="ECO:0008006" key="3">
    <source>
        <dbReference type="Google" id="ProtNLM"/>
    </source>
</evidence>
<keyword evidence="2" id="KW-1185">Reference proteome</keyword>
<protein>
    <recommendedName>
        <fullName evidence="3">DUF432 domain-containing protein</fullName>
    </recommendedName>
</protein>
<accession>A0A4Y6Q1L6</accession>
<name>A0A4Y6Q1L6_PERCE</name>
<organism evidence="1 2">
    <name type="scientific">Persicimonas caeni</name>
    <dbReference type="NCBI Taxonomy" id="2292766"/>
    <lineage>
        <taxon>Bacteria</taxon>
        <taxon>Deltaproteobacteria</taxon>
        <taxon>Bradymonadales</taxon>
        <taxon>Bradymonadaceae</taxon>
        <taxon>Persicimonas</taxon>
    </lineage>
</organism>
<dbReference type="EMBL" id="CP041186">
    <property type="protein sequence ID" value="QDG54466.1"/>
    <property type="molecule type" value="Genomic_DNA"/>
</dbReference>
<dbReference type="Proteomes" id="UP000315995">
    <property type="component" value="Chromosome"/>
</dbReference>
<sequence>MELWPWDIELERDTSVTLDVFGKPLRVERINPTTLRYGFGDDPQGAKLVGVSETAHKLRFVPTFGPLPLLIFPQTQLLCPSASSVRCVLRLPLHLQVGVGDKAGFKKLDELAPPSLSRALYGPVDSGMLCTSIHAPNASSIEEINRTAPIEQHQARPHADEAEVSPEDTRELVAYTYLRVRNKTEEPLQVTKVMVPAGGISLYGSGRYVHTNEVSMRLMSAQEAELDFLKCPVPNTVPLADLGGARTDIAPKKRHFFSHDYRSKTGLEFGF</sequence>
<proteinExistence type="predicted"/>
<evidence type="ECO:0000313" key="2">
    <source>
        <dbReference type="Proteomes" id="UP000315995"/>
    </source>
</evidence>
<dbReference type="OrthoDB" id="5492372at2"/>
<accession>A0A5B8YFX2</accession>
<dbReference type="RefSeq" id="WP_141200910.1">
    <property type="nucleotide sequence ID" value="NZ_CP041186.1"/>
</dbReference>
<gene>
    <name evidence="1" type="ORF">FIV42_28090</name>
</gene>